<dbReference type="InterPro" id="IPR002782">
    <property type="entry name" value="Mut7-C_RNAse_dom"/>
</dbReference>
<evidence type="ECO:0000259" key="2">
    <source>
        <dbReference type="SMART" id="SM00474"/>
    </source>
</evidence>
<keyword evidence="3" id="KW-0548">Nucleotidyltransferase</keyword>
<dbReference type="SUPFAM" id="SSF53098">
    <property type="entry name" value="Ribonuclease H-like"/>
    <property type="match status" value="1"/>
</dbReference>
<keyword evidence="3" id="KW-0240">DNA-directed RNA polymerase</keyword>
<evidence type="ECO:0000313" key="3">
    <source>
        <dbReference type="EMBL" id="MBA4672730.1"/>
    </source>
</evidence>
<name>A0A7C9AQT7_OPUST</name>
<accession>A0A7C9AQT7</accession>
<sequence>MDPKYPKPLAIHWVSTTDSPEFTLLSWALTHSSIVALDAEWKPVRSHGAQEPNQEAIATFPSVSLLQLAFRLAESPPELPTSTQLNKDESPVFLVDLQSIPLVSIHWQLKEMFESQKILKLGFRFKQDLMYLSSTFCSQGCEPGIDRVEPFIDISSIYHLLQQKKPGRRRAKDTKSLATICEELLGVSISKELQCSDWSLRPLTEEQKTYAAVDAHCLLDIFSIFEDKIDKEGESINEVGPGFPNLSLGLKEILEKPTACKRIVSNRVCEAANVFRATTALEFLKNESSICKDLAEISICEDVADSSCRLTLPLDWSLWNIICKHGTKILLTESDRKPRTSRKKGKKQPAQSLNPKPKNSECVDDWEGPAPWDLLNGGDGVPKFLCDVMIEGLAKHLRCIGIDAAVPYSKKPLSRDLIEQAEREKRVLLTRDAKLLRFEYLIKNQIYRVKSLHKNEQLREVLETFQLKVSQDQLMSRCTKCNGKFIQKPLTTAEAIEAAKGFQKIPPNCLFNKDREFWQCMDCKKLYWEGTQYHNAVQKFIDICNIEE</sequence>
<dbReference type="GO" id="GO:0003899">
    <property type="term" value="F:DNA-directed RNA polymerase activity"/>
    <property type="evidence" value="ECO:0007669"/>
    <property type="project" value="UniProtKB-EC"/>
</dbReference>
<dbReference type="GO" id="GO:0008408">
    <property type="term" value="F:3'-5' exonuclease activity"/>
    <property type="evidence" value="ECO:0007669"/>
    <property type="project" value="InterPro"/>
</dbReference>
<dbReference type="InterPro" id="IPR036397">
    <property type="entry name" value="RNaseH_sf"/>
</dbReference>
<dbReference type="SMART" id="SM00474">
    <property type="entry name" value="35EXOc"/>
    <property type="match status" value="1"/>
</dbReference>
<feature type="region of interest" description="Disordered" evidence="1">
    <location>
        <begin position="334"/>
        <end position="365"/>
    </location>
</feature>
<dbReference type="Gene3D" id="3.30.420.10">
    <property type="entry name" value="Ribonuclease H-like superfamily/Ribonuclease H"/>
    <property type="match status" value="1"/>
</dbReference>
<dbReference type="GO" id="GO:0003676">
    <property type="term" value="F:nucleic acid binding"/>
    <property type="evidence" value="ECO:0007669"/>
    <property type="project" value="InterPro"/>
</dbReference>
<dbReference type="GO" id="GO:0000428">
    <property type="term" value="C:DNA-directed RNA polymerase complex"/>
    <property type="evidence" value="ECO:0007669"/>
    <property type="project" value="UniProtKB-KW"/>
</dbReference>
<reference evidence="3" key="1">
    <citation type="journal article" date="2013" name="J. Plant Res.">
        <title>Effect of fungi and light on seed germination of three Opuntia species from semiarid lands of central Mexico.</title>
        <authorList>
            <person name="Delgado-Sanchez P."/>
            <person name="Jimenez-Bremont J.F."/>
            <person name="Guerrero-Gonzalez Mde L."/>
            <person name="Flores J."/>
        </authorList>
    </citation>
    <scope>NUCLEOTIDE SEQUENCE</scope>
    <source>
        <tissue evidence="3">Cladode</tissue>
    </source>
</reference>
<dbReference type="Pfam" id="PF01927">
    <property type="entry name" value="Mut7-C"/>
    <property type="match status" value="1"/>
</dbReference>
<dbReference type="InterPro" id="IPR052408">
    <property type="entry name" value="Exonuclease_MUT-7-like"/>
</dbReference>
<dbReference type="AlphaFoldDB" id="A0A7C9AQT7"/>
<dbReference type="PANTHER" id="PTHR47765:SF2">
    <property type="entry name" value="EXONUCLEASE MUT-7 HOMOLOG"/>
    <property type="match status" value="1"/>
</dbReference>
<proteinExistence type="predicted"/>
<organism evidence="3">
    <name type="scientific">Opuntia streptacantha</name>
    <name type="common">Prickly pear cactus</name>
    <name type="synonym">Opuntia cardona</name>
    <dbReference type="NCBI Taxonomy" id="393608"/>
    <lineage>
        <taxon>Eukaryota</taxon>
        <taxon>Viridiplantae</taxon>
        <taxon>Streptophyta</taxon>
        <taxon>Embryophyta</taxon>
        <taxon>Tracheophyta</taxon>
        <taxon>Spermatophyta</taxon>
        <taxon>Magnoliopsida</taxon>
        <taxon>eudicotyledons</taxon>
        <taxon>Gunneridae</taxon>
        <taxon>Pentapetalae</taxon>
        <taxon>Caryophyllales</taxon>
        <taxon>Cactineae</taxon>
        <taxon>Cactaceae</taxon>
        <taxon>Opuntioideae</taxon>
        <taxon>Opuntia</taxon>
    </lineage>
</organism>
<dbReference type="Pfam" id="PF01612">
    <property type="entry name" value="DNA_pol_A_exo1"/>
    <property type="match status" value="1"/>
</dbReference>
<keyword evidence="3" id="KW-0808">Transferase</keyword>
<keyword evidence="3" id="KW-0804">Transcription</keyword>
<dbReference type="PANTHER" id="PTHR47765">
    <property type="entry name" value="3'-5' EXONUCLEASE DOMAIN-CONTAINING PROTEIN"/>
    <property type="match status" value="1"/>
</dbReference>
<dbReference type="EMBL" id="GISG01256286">
    <property type="protein sequence ID" value="MBA4672730.1"/>
    <property type="molecule type" value="Transcribed_RNA"/>
</dbReference>
<dbReference type="InterPro" id="IPR012337">
    <property type="entry name" value="RNaseH-like_sf"/>
</dbReference>
<dbReference type="EC" id="2.7.7.6" evidence="3"/>
<reference evidence="3" key="2">
    <citation type="submission" date="2020-07" db="EMBL/GenBank/DDBJ databases">
        <authorList>
            <person name="Vera ALvarez R."/>
            <person name="Arias-Moreno D.M."/>
            <person name="Jimenez-Jacinto V."/>
            <person name="Jimenez-Bremont J.F."/>
            <person name="Swaminathan K."/>
            <person name="Moose S.P."/>
            <person name="Guerrero-Gonzalez M.L."/>
            <person name="Marino-Ramirez L."/>
            <person name="Landsman D."/>
            <person name="Rodriguez-Kessler M."/>
            <person name="Delgado-Sanchez P."/>
        </authorList>
    </citation>
    <scope>NUCLEOTIDE SEQUENCE</scope>
    <source>
        <tissue evidence="3">Cladode</tissue>
    </source>
</reference>
<evidence type="ECO:0000256" key="1">
    <source>
        <dbReference type="SAM" id="MobiDB-lite"/>
    </source>
</evidence>
<protein>
    <submittedName>
        <fullName evidence="3">DNA-directed RNA polymerase</fullName>
        <ecNumber evidence="3">2.7.7.6</ecNumber>
    </submittedName>
</protein>
<dbReference type="InterPro" id="IPR002562">
    <property type="entry name" value="3'-5'_exonuclease_dom"/>
</dbReference>
<feature type="domain" description="3'-5' exonuclease" evidence="2">
    <location>
        <begin position="11"/>
        <end position="230"/>
    </location>
</feature>